<feature type="transmembrane region" description="Helical" evidence="7">
    <location>
        <begin position="294"/>
        <end position="315"/>
    </location>
</feature>
<evidence type="ECO:0000256" key="4">
    <source>
        <dbReference type="ARBA" id="ARBA00022989"/>
    </source>
</evidence>
<keyword evidence="4 7" id="KW-1133">Transmembrane helix</keyword>
<reference evidence="9 10" key="1">
    <citation type="submission" date="2016-10" db="EMBL/GenBank/DDBJ databases">
        <authorList>
            <person name="de Groot N.N."/>
        </authorList>
    </citation>
    <scope>NUCLEOTIDE SEQUENCE [LARGE SCALE GENOMIC DNA]</scope>
    <source>
        <strain evidence="9 10">CGMCC 4.3510</strain>
    </source>
</reference>
<feature type="domain" description="ABC3 transporter permease C-terminal" evidence="8">
    <location>
        <begin position="293"/>
        <end position="412"/>
    </location>
</feature>
<dbReference type="AlphaFoldDB" id="A0A1I2J4X1"/>
<feature type="transmembrane region" description="Helical" evidence="7">
    <location>
        <begin position="747"/>
        <end position="769"/>
    </location>
</feature>
<dbReference type="Proteomes" id="UP000199323">
    <property type="component" value="Unassembled WGS sequence"/>
</dbReference>
<dbReference type="EMBL" id="FONG01000016">
    <property type="protein sequence ID" value="SFF49584.1"/>
    <property type="molecule type" value="Genomic_DNA"/>
</dbReference>
<dbReference type="InterPro" id="IPR038766">
    <property type="entry name" value="Membrane_comp_ABC_pdt"/>
</dbReference>
<dbReference type="PROSITE" id="PS51257">
    <property type="entry name" value="PROKAR_LIPOPROTEIN"/>
    <property type="match status" value="1"/>
</dbReference>
<evidence type="ECO:0000256" key="2">
    <source>
        <dbReference type="ARBA" id="ARBA00022475"/>
    </source>
</evidence>
<evidence type="ECO:0000256" key="3">
    <source>
        <dbReference type="ARBA" id="ARBA00022692"/>
    </source>
</evidence>
<organism evidence="9 10">
    <name type="scientific">Actinacidiphila alni</name>
    <dbReference type="NCBI Taxonomy" id="380248"/>
    <lineage>
        <taxon>Bacteria</taxon>
        <taxon>Bacillati</taxon>
        <taxon>Actinomycetota</taxon>
        <taxon>Actinomycetes</taxon>
        <taxon>Kitasatosporales</taxon>
        <taxon>Streptomycetaceae</taxon>
        <taxon>Actinacidiphila</taxon>
    </lineage>
</organism>
<evidence type="ECO:0000313" key="9">
    <source>
        <dbReference type="EMBL" id="SFF49584.1"/>
    </source>
</evidence>
<feature type="transmembrane region" description="Helical" evidence="7">
    <location>
        <begin position="430"/>
        <end position="451"/>
    </location>
</feature>
<feature type="transmembrane region" description="Helical" evidence="7">
    <location>
        <begin position="463"/>
        <end position="492"/>
    </location>
</feature>
<gene>
    <name evidence="9" type="ORF">SAMN05216251_11684</name>
</gene>
<keyword evidence="10" id="KW-1185">Reference proteome</keyword>
<dbReference type="PANTHER" id="PTHR30287:SF1">
    <property type="entry name" value="INNER MEMBRANE PROTEIN"/>
    <property type="match status" value="1"/>
</dbReference>
<keyword evidence="2" id="KW-1003">Cell membrane</keyword>
<feature type="transmembrane region" description="Helical" evidence="7">
    <location>
        <begin position="342"/>
        <end position="364"/>
    </location>
</feature>
<dbReference type="OrthoDB" id="3223244at2"/>
<feature type="transmembrane region" description="Helical" evidence="7">
    <location>
        <begin position="384"/>
        <end position="406"/>
    </location>
</feature>
<dbReference type="Pfam" id="PF02687">
    <property type="entry name" value="FtsX"/>
    <property type="match status" value="2"/>
</dbReference>
<comment type="subcellular location">
    <subcellularLocation>
        <location evidence="1">Cell membrane</location>
        <topology evidence="1">Multi-pass membrane protein</topology>
    </subcellularLocation>
</comment>
<dbReference type="GO" id="GO:0005886">
    <property type="term" value="C:plasma membrane"/>
    <property type="evidence" value="ECO:0007669"/>
    <property type="project" value="UniProtKB-SubCell"/>
</dbReference>
<evidence type="ECO:0000256" key="5">
    <source>
        <dbReference type="ARBA" id="ARBA00023136"/>
    </source>
</evidence>
<sequence>MNGLARASVRFRPASFAGTFIALLFAAAVVTACGSMLQTGITAHVKPVRYAHTPVVVAADPSAHIRTGHGDDADTETASLPEQPRVDTALAERIAGVPGVAAAVPDTAFPVQSAALPQLTGRDAAARVIDGASVVQGRAPGTGEVALPAATARAAHLGVGDTVTLTAPGGTAAYRVSGLTDTKSAAKDGGSGSSGTSEASASSGASGSSDASGATAPAAYFADSAVGRLSGHPGRTDAIAVLPDKGVGTHELAERVKDAVGDRAKVRTGDGRGLAEHPELAEGKEMLTAIGASFGGIATATAVFVVMGTVALAIGQRGREIALLRAVGATPRQIRRTVATEAVLVAPLAGAAGILPGVALAKWWVGQLVDRGAVPEGVTLSTGWIPMVAAVGSGLLASLLAGYLAARRPSKARPSQALGEAAVERRRPGVIRTVLGTAAVAGGCVLSAVAANTTGEDAANVALGIVFCFMVGVAFLGPVVAWAAAAVLGLPLRAGGAASRLAAANTRANARGLASAITPIVLVTAFCGTLLCMQGTITHESSRQIKDGVVADQVIGSSAAGLPADTAARAAKVPGVDSVTGVLRTGALYRAGGSLDSASLLGVSGDPGNVPDVLRLGVKSGSLDRLTGDGRTVAVDSLLAGTAKVKVGGTISLWLGDGTTIKPKVVATYERGLGLGQLLMPRDAVAAHARAAYDTQVLVHDRPGADRAAVQRDLSKLGVTGLTVTDRAGYRAQADKDLELNAWANNVMAGVLGGFAAVAAANTLVMTVLDRRREVALLRLAGTTRRQVLGMLRREALLVAAAGLLIGGAIAWITMVPIARGITDASPYLPPLTGIGIVAAATGLGLLSTALPARALLRGNPAAAGAARE</sequence>
<evidence type="ECO:0000259" key="8">
    <source>
        <dbReference type="Pfam" id="PF02687"/>
    </source>
</evidence>
<evidence type="ECO:0000313" key="10">
    <source>
        <dbReference type="Proteomes" id="UP000199323"/>
    </source>
</evidence>
<evidence type="ECO:0000256" key="7">
    <source>
        <dbReference type="SAM" id="Phobius"/>
    </source>
</evidence>
<proteinExistence type="predicted"/>
<protein>
    <submittedName>
        <fullName evidence="9">Putative ABC transport system permease protein</fullName>
    </submittedName>
</protein>
<evidence type="ECO:0000256" key="6">
    <source>
        <dbReference type="SAM" id="MobiDB-lite"/>
    </source>
</evidence>
<keyword evidence="5 7" id="KW-0472">Membrane</keyword>
<feature type="transmembrane region" description="Helical" evidence="7">
    <location>
        <begin position="513"/>
        <end position="537"/>
    </location>
</feature>
<dbReference type="InterPro" id="IPR003838">
    <property type="entry name" value="ABC3_permease_C"/>
</dbReference>
<feature type="region of interest" description="Disordered" evidence="6">
    <location>
        <begin position="182"/>
        <end position="213"/>
    </location>
</feature>
<dbReference type="PANTHER" id="PTHR30287">
    <property type="entry name" value="MEMBRANE COMPONENT OF PREDICTED ABC SUPERFAMILY METABOLITE UPTAKE TRANSPORTER"/>
    <property type="match status" value="1"/>
</dbReference>
<keyword evidence="3 7" id="KW-0812">Transmembrane</keyword>
<accession>A0A1I2J4X1</accession>
<dbReference type="STRING" id="380248.SAMN05216251_11684"/>
<evidence type="ECO:0000256" key="1">
    <source>
        <dbReference type="ARBA" id="ARBA00004651"/>
    </source>
</evidence>
<feature type="transmembrane region" description="Helical" evidence="7">
    <location>
        <begin position="831"/>
        <end position="851"/>
    </location>
</feature>
<name>A0A1I2J4X1_9ACTN</name>
<dbReference type="RefSeq" id="WP_093715850.1">
    <property type="nucleotide sequence ID" value="NZ_FONG01000016.1"/>
</dbReference>
<feature type="transmembrane region" description="Helical" evidence="7">
    <location>
        <begin position="796"/>
        <end position="819"/>
    </location>
</feature>
<feature type="domain" description="ABC3 transporter permease C-terminal" evidence="8">
    <location>
        <begin position="747"/>
        <end position="861"/>
    </location>
</feature>
<feature type="compositionally biased region" description="Low complexity" evidence="6">
    <location>
        <begin position="194"/>
        <end position="213"/>
    </location>
</feature>